<feature type="transmembrane region" description="Helical" evidence="10">
    <location>
        <begin position="142"/>
        <end position="162"/>
    </location>
</feature>
<comment type="catalytic activity">
    <reaction evidence="1">
        <text>ATP + protein L-histidine = ADP + protein N-phospho-L-histidine.</text>
        <dbReference type="EC" id="2.7.13.3"/>
    </reaction>
</comment>
<feature type="domain" description="HAMP" evidence="12">
    <location>
        <begin position="163"/>
        <end position="216"/>
    </location>
</feature>
<protein>
    <recommendedName>
        <fullName evidence="3">histidine kinase</fullName>
        <ecNumber evidence="3">2.7.13.3</ecNumber>
    </recommendedName>
</protein>
<keyword evidence="10" id="KW-0472">Membrane</keyword>
<dbReference type="CDD" id="cd00082">
    <property type="entry name" value="HisKA"/>
    <property type="match status" value="1"/>
</dbReference>
<evidence type="ECO:0000256" key="10">
    <source>
        <dbReference type="SAM" id="Phobius"/>
    </source>
</evidence>
<dbReference type="Gene3D" id="6.10.340.10">
    <property type="match status" value="1"/>
</dbReference>
<evidence type="ECO:0000313" key="14">
    <source>
        <dbReference type="Proteomes" id="UP001302072"/>
    </source>
</evidence>
<dbReference type="InterPro" id="IPR003594">
    <property type="entry name" value="HATPase_dom"/>
</dbReference>
<evidence type="ECO:0000259" key="12">
    <source>
        <dbReference type="PROSITE" id="PS50885"/>
    </source>
</evidence>
<keyword evidence="8 10" id="KW-1133">Transmembrane helix</keyword>
<dbReference type="SMART" id="SM00387">
    <property type="entry name" value="HATPase_c"/>
    <property type="match status" value="1"/>
</dbReference>
<evidence type="ECO:0000256" key="1">
    <source>
        <dbReference type="ARBA" id="ARBA00000085"/>
    </source>
</evidence>
<feature type="transmembrane region" description="Helical" evidence="10">
    <location>
        <begin position="15"/>
        <end position="41"/>
    </location>
</feature>
<evidence type="ECO:0000256" key="4">
    <source>
        <dbReference type="ARBA" id="ARBA00022553"/>
    </source>
</evidence>
<feature type="domain" description="Histidine kinase" evidence="11">
    <location>
        <begin position="224"/>
        <end position="422"/>
    </location>
</feature>
<evidence type="ECO:0000256" key="2">
    <source>
        <dbReference type="ARBA" id="ARBA00004370"/>
    </source>
</evidence>
<dbReference type="Gene3D" id="3.30.565.10">
    <property type="entry name" value="Histidine kinase-like ATPase, C-terminal domain"/>
    <property type="match status" value="1"/>
</dbReference>
<dbReference type="PANTHER" id="PTHR45436:SF5">
    <property type="entry name" value="SENSOR HISTIDINE KINASE TRCS"/>
    <property type="match status" value="1"/>
</dbReference>
<dbReference type="SUPFAM" id="SSF55874">
    <property type="entry name" value="ATPase domain of HSP90 chaperone/DNA topoisomerase II/histidine kinase"/>
    <property type="match status" value="1"/>
</dbReference>
<keyword evidence="4" id="KW-0597">Phosphoprotein</keyword>
<keyword evidence="9" id="KW-0902">Two-component regulatory system</keyword>
<dbReference type="PROSITE" id="PS50885">
    <property type="entry name" value="HAMP"/>
    <property type="match status" value="1"/>
</dbReference>
<dbReference type="InterPro" id="IPR050428">
    <property type="entry name" value="TCS_sensor_his_kinase"/>
</dbReference>
<dbReference type="SUPFAM" id="SSF47384">
    <property type="entry name" value="Homodimeric domain of signal transducing histidine kinase"/>
    <property type="match status" value="1"/>
</dbReference>
<dbReference type="EC" id="2.7.13.3" evidence="3"/>
<organism evidence="13 14">
    <name type="scientific">Stenotrophomonas oahuensis</name>
    <dbReference type="NCBI Taxonomy" id="3003271"/>
    <lineage>
        <taxon>Bacteria</taxon>
        <taxon>Pseudomonadati</taxon>
        <taxon>Pseudomonadota</taxon>
        <taxon>Gammaproteobacteria</taxon>
        <taxon>Lysobacterales</taxon>
        <taxon>Lysobacteraceae</taxon>
        <taxon>Stenotrophomonas</taxon>
    </lineage>
</organism>
<dbReference type="Proteomes" id="UP001302072">
    <property type="component" value="Chromosome"/>
</dbReference>
<evidence type="ECO:0000259" key="11">
    <source>
        <dbReference type="PROSITE" id="PS50109"/>
    </source>
</evidence>
<proteinExistence type="predicted"/>
<dbReference type="Pfam" id="PF00512">
    <property type="entry name" value="HisKA"/>
    <property type="match status" value="1"/>
</dbReference>
<dbReference type="InterPro" id="IPR036890">
    <property type="entry name" value="HATPase_C_sf"/>
</dbReference>
<dbReference type="SMART" id="SM00304">
    <property type="entry name" value="HAMP"/>
    <property type="match status" value="1"/>
</dbReference>
<dbReference type="InterPro" id="IPR003661">
    <property type="entry name" value="HisK_dim/P_dom"/>
</dbReference>
<sequence>MSASLSPRRRLRHRLMAAFAGFALLVAALYGFYAVVFVYLVEDQMFSGLLQQEAQAQQTHHAQTGQWRTPALAFMQMHQDAATLPDGLGARLAAEPWRREFAGEGGRHYHLLRLDVPAPAWLVAEVSQQLVVRPMRGGIAQWLGWSGLAVVVLALLIGAWLARRMTAPLTELATLVDRATPAQLPHGLAERLPDDEVGALARTLQRLMTRIEEFVAREREFTRDASHELRTPLAVIRSACERISLRRDIAPDVYQQVAYIHQSAQQLERTVSTLLMLAREEHEREIAREVALLPLLERAIVDHAMLLEGRGIDVDLQVPATAKALVAPTALQIVVSNLVGNAFAHAPAGTVSIVVSDDSLHIANVGAGVNAAAMEPFVRGADSAGYGLGLAIVRRVCERHGFGFEAGSVDGRVEVSVRLPTT</sequence>
<dbReference type="Pfam" id="PF02518">
    <property type="entry name" value="HATPase_c"/>
    <property type="match status" value="1"/>
</dbReference>
<dbReference type="PANTHER" id="PTHR45436">
    <property type="entry name" value="SENSOR HISTIDINE KINASE YKOH"/>
    <property type="match status" value="1"/>
</dbReference>
<dbReference type="Gene3D" id="1.10.287.130">
    <property type="match status" value="1"/>
</dbReference>
<reference evidence="13 14" key="1">
    <citation type="submission" date="2022-12" db="EMBL/GenBank/DDBJ databases">
        <title>Two new species, Stenotrophomonas aracearum and Stenotrophomonas oahuensis, isolated from Anthurium (Araceae family) in Hawaii.</title>
        <authorList>
            <person name="Chunag S.C."/>
            <person name="Dobhal S."/>
            <person name="Alvarez A."/>
            <person name="Arif M."/>
        </authorList>
    </citation>
    <scope>NUCLEOTIDE SEQUENCE [LARGE SCALE GENOMIC DNA]</scope>
    <source>
        <strain evidence="13 14">A5586</strain>
    </source>
</reference>
<keyword evidence="6 10" id="KW-0812">Transmembrane</keyword>
<evidence type="ECO:0000256" key="8">
    <source>
        <dbReference type="ARBA" id="ARBA00022989"/>
    </source>
</evidence>
<dbReference type="InterPro" id="IPR036097">
    <property type="entry name" value="HisK_dim/P_sf"/>
</dbReference>
<evidence type="ECO:0000256" key="6">
    <source>
        <dbReference type="ARBA" id="ARBA00022692"/>
    </source>
</evidence>
<keyword evidence="7 13" id="KW-0418">Kinase</keyword>
<evidence type="ECO:0000256" key="7">
    <source>
        <dbReference type="ARBA" id="ARBA00022777"/>
    </source>
</evidence>
<evidence type="ECO:0000256" key="5">
    <source>
        <dbReference type="ARBA" id="ARBA00022679"/>
    </source>
</evidence>
<keyword evidence="5" id="KW-0808">Transferase</keyword>
<dbReference type="RefSeq" id="WP_311191439.1">
    <property type="nucleotide sequence ID" value="NZ_CP115541.1"/>
</dbReference>
<dbReference type="PROSITE" id="PS50109">
    <property type="entry name" value="HIS_KIN"/>
    <property type="match status" value="1"/>
</dbReference>
<evidence type="ECO:0000256" key="9">
    <source>
        <dbReference type="ARBA" id="ARBA00023012"/>
    </source>
</evidence>
<comment type="subcellular location">
    <subcellularLocation>
        <location evidence="2">Membrane</location>
    </subcellularLocation>
</comment>
<gene>
    <name evidence="13" type="ORF">PDM29_18155</name>
</gene>
<dbReference type="GO" id="GO:0016301">
    <property type="term" value="F:kinase activity"/>
    <property type="evidence" value="ECO:0007669"/>
    <property type="project" value="UniProtKB-KW"/>
</dbReference>
<dbReference type="EMBL" id="CP115541">
    <property type="protein sequence ID" value="WNH52234.1"/>
    <property type="molecule type" value="Genomic_DNA"/>
</dbReference>
<dbReference type="InterPro" id="IPR005467">
    <property type="entry name" value="His_kinase_dom"/>
</dbReference>
<dbReference type="InterPro" id="IPR003660">
    <property type="entry name" value="HAMP_dom"/>
</dbReference>
<dbReference type="SMART" id="SM00388">
    <property type="entry name" value="HisKA"/>
    <property type="match status" value="1"/>
</dbReference>
<keyword evidence="14" id="KW-1185">Reference proteome</keyword>
<evidence type="ECO:0000313" key="13">
    <source>
        <dbReference type="EMBL" id="WNH52234.1"/>
    </source>
</evidence>
<name>A0ABY9YMW8_9GAMM</name>
<evidence type="ECO:0000256" key="3">
    <source>
        <dbReference type="ARBA" id="ARBA00012438"/>
    </source>
</evidence>
<accession>A0ABY9YMW8</accession>